<accession>A0A7W9YUF4</accession>
<keyword evidence="3" id="KW-0732">Signal</keyword>
<comment type="similarity">
    <text evidence="1">Belongs to the virb1 family.</text>
</comment>
<dbReference type="AlphaFoldDB" id="A0A7W9YUF4"/>
<feature type="signal peptide" evidence="3">
    <location>
        <begin position="1"/>
        <end position="22"/>
    </location>
</feature>
<evidence type="ECO:0000256" key="1">
    <source>
        <dbReference type="ARBA" id="ARBA00009387"/>
    </source>
</evidence>
<evidence type="ECO:0000313" key="5">
    <source>
        <dbReference type="EMBL" id="MBB6178615.1"/>
    </source>
</evidence>
<feature type="domain" description="Transglycosylase SLT" evidence="4">
    <location>
        <begin position="238"/>
        <end position="331"/>
    </location>
</feature>
<feature type="chain" id="PRO_5031380939" evidence="3">
    <location>
        <begin position="23"/>
        <end position="347"/>
    </location>
</feature>
<keyword evidence="6" id="KW-1185">Reference proteome</keyword>
<dbReference type="EMBL" id="JACHEJ010000001">
    <property type="protein sequence ID" value="MBB6178615.1"/>
    <property type="molecule type" value="Genomic_DNA"/>
</dbReference>
<evidence type="ECO:0000256" key="2">
    <source>
        <dbReference type="SAM" id="MobiDB-lite"/>
    </source>
</evidence>
<evidence type="ECO:0000259" key="4">
    <source>
        <dbReference type="Pfam" id="PF01464"/>
    </source>
</evidence>
<reference evidence="5 6" key="1">
    <citation type="submission" date="2020-08" db="EMBL/GenBank/DDBJ databases">
        <title>Genomic Encyclopedia of Type Strains, Phase IV (KMG-IV): sequencing the most valuable type-strain genomes for metagenomic binning, comparative biology and taxonomic classification.</title>
        <authorList>
            <person name="Goeker M."/>
        </authorList>
    </citation>
    <scope>NUCLEOTIDE SEQUENCE [LARGE SCALE GENOMIC DNA]</scope>
    <source>
        <strain evidence="5 6">DSM 102134</strain>
    </source>
</reference>
<dbReference type="Gene3D" id="1.10.530.10">
    <property type="match status" value="1"/>
</dbReference>
<sequence length="347" mass="36051">MAINRFLSRTALATLAVTAALASCSSVEPPPGKTARVGIPSPDDGTPDPALYTAQAMSEVAAASEGAAMPDAPLAKTGRIHIAVPDSPSVASIQTAAMASPEMAPQVAYAAINPVATTTAAAALQTVALPAGQAVGASTANLLAPPASAEPLAAPTSELRTQALAADEDELTPDMQALQAAIPIPRPDIAATAYAAKPSQPAALATLQAVDTRTQFPPAPGEPLPGTASASPPEISALIKRYAGIYGVPESLIHRVVHRESRYNPKAYHKNGYWGLMQIKYATAKSMGYSGPPEGLLDAETNIKYATKYLRGAWLVADNSNDSAIRLYARGYYYDAKRKGMLHVLQQ</sequence>
<dbReference type="PROSITE" id="PS51257">
    <property type="entry name" value="PROKAR_LIPOPROTEIN"/>
    <property type="match status" value="1"/>
</dbReference>
<dbReference type="Proteomes" id="UP000535501">
    <property type="component" value="Unassembled WGS sequence"/>
</dbReference>
<evidence type="ECO:0000256" key="3">
    <source>
        <dbReference type="SAM" id="SignalP"/>
    </source>
</evidence>
<proteinExistence type="inferred from homology"/>
<evidence type="ECO:0000313" key="6">
    <source>
        <dbReference type="Proteomes" id="UP000535501"/>
    </source>
</evidence>
<name>A0A7W9YUF4_9HYPH</name>
<dbReference type="RefSeq" id="WP_077546630.1">
    <property type="nucleotide sequence ID" value="NZ_JACHEJ010000001.1"/>
</dbReference>
<gene>
    <name evidence="5" type="ORF">HNQ75_000558</name>
</gene>
<dbReference type="InterPro" id="IPR008258">
    <property type="entry name" value="Transglycosylase_SLT_dom_1"/>
</dbReference>
<dbReference type="Pfam" id="PF01464">
    <property type="entry name" value="SLT"/>
    <property type="match status" value="1"/>
</dbReference>
<comment type="caution">
    <text evidence="5">The sequence shown here is derived from an EMBL/GenBank/DDBJ whole genome shotgun (WGS) entry which is preliminary data.</text>
</comment>
<protein>
    <submittedName>
        <fullName evidence="5">Soluble lytic murein transglycosylase-like protein</fullName>
    </submittedName>
</protein>
<dbReference type="InterPro" id="IPR023346">
    <property type="entry name" value="Lysozyme-like_dom_sf"/>
</dbReference>
<feature type="region of interest" description="Disordered" evidence="2">
    <location>
        <begin position="25"/>
        <end position="46"/>
    </location>
</feature>
<organism evidence="5 6">
    <name type="scientific">Pseudorhizobium flavum</name>
    <dbReference type="NCBI Taxonomy" id="1335061"/>
    <lineage>
        <taxon>Bacteria</taxon>
        <taxon>Pseudomonadati</taxon>
        <taxon>Pseudomonadota</taxon>
        <taxon>Alphaproteobacteria</taxon>
        <taxon>Hyphomicrobiales</taxon>
        <taxon>Rhizobiaceae</taxon>
        <taxon>Rhizobium/Agrobacterium group</taxon>
        <taxon>Pseudorhizobium</taxon>
    </lineage>
</organism>
<dbReference type="SUPFAM" id="SSF53955">
    <property type="entry name" value="Lysozyme-like"/>
    <property type="match status" value="1"/>
</dbReference>